<gene>
    <name evidence="3" type="ORF">BS101_12580</name>
</gene>
<reference evidence="3 4" key="1">
    <citation type="submission" date="2016-12" db="EMBL/GenBank/DDBJ databases">
        <title>Complete genome sequence of Clostridium kluyveri JZZ isolated from the pit mud of a Chinese flavor liquor-making factory.</title>
        <authorList>
            <person name="Wang Y."/>
        </authorList>
    </citation>
    <scope>NUCLEOTIDE SEQUENCE [LARGE SCALE GENOMIC DNA]</scope>
    <source>
        <strain evidence="3 4">JZZ</strain>
    </source>
</reference>
<evidence type="ECO:0000259" key="2">
    <source>
        <dbReference type="PROSITE" id="PS50943"/>
    </source>
</evidence>
<dbReference type="EMBL" id="CP018335">
    <property type="protein sequence ID" value="APM39517.1"/>
    <property type="molecule type" value="Genomic_DNA"/>
</dbReference>
<feature type="domain" description="HTH cro/C1-type" evidence="2">
    <location>
        <begin position="5"/>
        <end position="59"/>
    </location>
</feature>
<dbReference type="OrthoDB" id="48775at2"/>
<dbReference type="InterPro" id="IPR010982">
    <property type="entry name" value="Lambda_DNA-bd_dom_sf"/>
</dbReference>
<dbReference type="RefSeq" id="WP_073539138.1">
    <property type="nucleotide sequence ID" value="NZ_CP018335.1"/>
</dbReference>
<organism evidence="3 4">
    <name type="scientific">Clostridium kluyveri</name>
    <dbReference type="NCBI Taxonomy" id="1534"/>
    <lineage>
        <taxon>Bacteria</taxon>
        <taxon>Bacillati</taxon>
        <taxon>Bacillota</taxon>
        <taxon>Clostridia</taxon>
        <taxon>Eubacteriales</taxon>
        <taxon>Clostridiaceae</taxon>
        <taxon>Clostridium</taxon>
    </lineage>
</organism>
<dbReference type="Gene3D" id="1.10.260.40">
    <property type="entry name" value="lambda repressor-like DNA-binding domains"/>
    <property type="match status" value="1"/>
</dbReference>
<dbReference type="CDD" id="cd00093">
    <property type="entry name" value="HTH_XRE"/>
    <property type="match status" value="1"/>
</dbReference>
<dbReference type="Pfam" id="PF01381">
    <property type="entry name" value="HTH_3"/>
    <property type="match status" value="1"/>
</dbReference>
<accession>A0A1L5F973</accession>
<dbReference type="Proteomes" id="UP000184604">
    <property type="component" value="Chromosome"/>
</dbReference>
<sequence>MKNSIKELRKEKNYRQEDLATALGVTRQTINAIENNKYDPSLSLAFKLASILGTTVDKLFEPDPTMLK</sequence>
<dbReference type="GO" id="GO:0003677">
    <property type="term" value="F:DNA binding"/>
    <property type="evidence" value="ECO:0007669"/>
    <property type="project" value="UniProtKB-KW"/>
</dbReference>
<dbReference type="PROSITE" id="PS50943">
    <property type="entry name" value="HTH_CROC1"/>
    <property type="match status" value="1"/>
</dbReference>
<dbReference type="InterPro" id="IPR001387">
    <property type="entry name" value="Cro/C1-type_HTH"/>
</dbReference>
<dbReference type="SUPFAM" id="SSF47413">
    <property type="entry name" value="lambda repressor-like DNA-binding domains"/>
    <property type="match status" value="1"/>
</dbReference>
<evidence type="ECO:0000313" key="4">
    <source>
        <dbReference type="Proteomes" id="UP000184604"/>
    </source>
</evidence>
<evidence type="ECO:0000256" key="1">
    <source>
        <dbReference type="ARBA" id="ARBA00023125"/>
    </source>
</evidence>
<dbReference type="AlphaFoldDB" id="A0A1L5F973"/>
<proteinExistence type="predicted"/>
<dbReference type="PANTHER" id="PTHR46558">
    <property type="entry name" value="TRACRIPTIONAL REGULATORY PROTEIN-RELATED-RELATED"/>
    <property type="match status" value="1"/>
</dbReference>
<dbReference type="SMART" id="SM00530">
    <property type="entry name" value="HTH_XRE"/>
    <property type="match status" value="1"/>
</dbReference>
<keyword evidence="1" id="KW-0238">DNA-binding</keyword>
<dbReference type="PANTHER" id="PTHR46558:SF4">
    <property type="entry name" value="DNA-BIDING PHAGE PROTEIN"/>
    <property type="match status" value="1"/>
</dbReference>
<name>A0A1L5F973_CLOKL</name>
<evidence type="ECO:0000313" key="3">
    <source>
        <dbReference type="EMBL" id="APM39517.1"/>
    </source>
</evidence>
<protein>
    <submittedName>
        <fullName evidence="3">Transcriptional regulator</fullName>
    </submittedName>
</protein>